<sequence>MTTQGVQLIIEDSHAVMDNGILQVRISKPGGFVTGIRYNGVDNLLEVLNERDNRGYWDVVWSEAGSTGTTGTFERIVGTSFRVIVENEELVEISFTRTWDSSLNGKLSPLNIDKRYAMLRNSSGFYSYAIFEHLEEWPAFNIPQIRIVFKLRKDKFHYMAIADDRQRFMPLPDDRLPGRGQELATPEAVLLVNPVEPEFKGEVDDKYQYSSDNKDLEVHGWISSETPTDPATGFWVIIPSNEFRSGGPVKQNLTSHVGPISLAMFLSAHYAGEDLVLKLQPNEPWKKVFGPVFMYLNALLDNDDPLWLWEDAKIQMTKEVQCWPYDFPASEDYQKADQRGSVFGTLQIRDWFLSDDYIPAEGAYVGLAPPGDAGSWQRECKGYQFWTRVDEEGSFSISNVRCGDYNLYAWVPGFIGEYWNKLVLTITPGCQINVGDIVYEPPRDGPTLWEIGIPDRSAAEFYVPDPNPKYINKLYVNHPDKFRQYGLWEKYADLYPNEDLIYTVGVSDWTQDWFFAQVTRKEDDDTYQGTTWQIKFKLENVEASGTYKLRLALATANVSELQVRVNDPKEDPVFTTGVIGKDNTIARHGIHGLYRLYNIDISSVLLVEGDNTIYLTQAIATGPLQGIMYDYVRLEGPPIPFP</sequence>
<keyword evidence="2" id="KW-1185">Reference proteome</keyword>
<accession>A0ACB9NNC2</accession>
<evidence type="ECO:0000313" key="2">
    <source>
        <dbReference type="Proteomes" id="UP000828941"/>
    </source>
</evidence>
<evidence type="ECO:0000313" key="1">
    <source>
        <dbReference type="EMBL" id="KAI4337578.1"/>
    </source>
</evidence>
<protein>
    <submittedName>
        <fullName evidence="1">Uncharacterized protein</fullName>
    </submittedName>
</protein>
<dbReference type="Proteomes" id="UP000828941">
    <property type="component" value="Chromosome 6"/>
</dbReference>
<reference evidence="1 2" key="1">
    <citation type="journal article" date="2022" name="DNA Res.">
        <title>Chromosomal-level genome assembly of the orchid tree Bauhinia variegata (Leguminosae; Cercidoideae) supports the allotetraploid origin hypothesis of Bauhinia.</title>
        <authorList>
            <person name="Zhong Y."/>
            <person name="Chen Y."/>
            <person name="Zheng D."/>
            <person name="Pang J."/>
            <person name="Liu Y."/>
            <person name="Luo S."/>
            <person name="Meng S."/>
            <person name="Qian L."/>
            <person name="Wei D."/>
            <person name="Dai S."/>
            <person name="Zhou R."/>
        </authorList>
    </citation>
    <scope>NUCLEOTIDE SEQUENCE [LARGE SCALE GENOMIC DNA]</scope>
    <source>
        <strain evidence="1">BV-YZ2020</strain>
    </source>
</reference>
<organism evidence="1 2">
    <name type="scientific">Bauhinia variegata</name>
    <name type="common">Purple orchid tree</name>
    <name type="synonym">Phanera variegata</name>
    <dbReference type="NCBI Taxonomy" id="167791"/>
    <lineage>
        <taxon>Eukaryota</taxon>
        <taxon>Viridiplantae</taxon>
        <taxon>Streptophyta</taxon>
        <taxon>Embryophyta</taxon>
        <taxon>Tracheophyta</taxon>
        <taxon>Spermatophyta</taxon>
        <taxon>Magnoliopsida</taxon>
        <taxon>eudicotyledons</taxon>
        <taxon>Gunneridae</taxon>
        <taxon>Pentapetalae</taxon>
        <taxon>rosids</taxon>
        <taxon>fabids</taxon>
        <taxon>Fabales</taxon>
        <taxon>Fabaceae</taxon>
        <taxon>Cercidoideae</taxon>
        <taxon>Cercideae</taxon>
        <taxon>Bauhiniinae</taxon>
        <taxon>Bauhinia</taxon>
    </lineage>
</organism>
<name>A0ACB9NNC2_BAUVA</name>
<proteinExistence type="predicted"/>
<comment type="caution">
    <text evidence="1">The sequence shown here is derived from an EMBL/GenBank/DDBJ whole genome shotgun (WGS) entry which is preliminary data.</text>
</comment>
<dbReference type="EMBL" id="CM039431">
    <property type="protein sequence ID" value="KAI4337578.1"/>
    <property type="molecule type" value="Genomic_DNA"/>
</dbReference>
<gene>
    <name evidence="1" type="ORF">L6164_015975</name>
</gene>